<name>X1PLC0_9ZZZZ</name>
<feature type="domain" description="Topo IA-type catalytic" evidence="3">
    <location>
        <begin position="129"/>
        <end position="210"/>
    </location>
</feature>
<dbReference type="InterPro" id="IPR000380">
    <property type="entry name" value="Topo_IA"/>
</dbReference>
<dbReference type="GO" id="GO:0003677">
    <property type="term" value="F:DNA binding"/>
    <property type="evidence" value="ECO:0007669"/>
    <property type="project" value="InterPro"/>
</dbReference>
<comment type="caution">
    <text evidence="4">The sequence shown here is derived from an EMBL/GenBank/DDBJ whole genome shotgun (WGS) entry which is preliminary data.</text>
</comment>
<dbReference type="SMART" id="SM00436">
    <property type="entry name" value="TOP1Bc"/>
    <property type="match status" value="1"/>
</dbReference>
<sequence length="210" mass="23908">MAKNLVIVESPAKAKTIGRYLGKGYVVKASVGHVRDLPRKGLGVDVEHAFHPTYCIVQGKEEIVEDIQRAAKDCKLIYLATDLDREGEAIAWHVVEASQLDGDRVRRITFHQVTKTAIQEALAHPRGLDHDLIDAQQARRVLDRLVGYQISPLLSKTMRKRLSAGRVQSVALRLVVDREREILAFVPEEYWTLDVDLQRRTRAEERFRAH</sequence>
<dbReference type="InterPro" id="IPR013825">
    <property type="entry name" value="Topo_IA_cen_sub2"/>
</dbReference>
<gene>
    <name evidence="4" type="ORF">S06H3_52311</name>
</gene>
<dbReference type="CDD" id="cd03363">
    <property type="entry name" value="TOPRIM_TopoIA_TopoI"/>
    <property type="match status" value="1"/>
</dbReference>
<dbReference type="SUPFAM" id="SSF56712">
    <property type="entry name" value="Prokaryotic type I DNA topoisomerase"/>
    <property type="match status" value="1"/>
</dbReference>
<dbReference type="PANTHER" id="PTHR42785">
    <property type="entry name" value="DNA TOPOISOMERASE, TYPE IA, CORE"/>
    <property type="match status" value="1"/>
</dbReference>
<evidence type="ECO:0000259" key="3">
    <source>
        <dbReference type="PROSITE" id="PS52039"/>
    </source>
</evidence>
<dbReference type="PRINTS" id="PR00417">
    <property type="entry name" value="PRTPISMRASEI"/>
</dbReference>
<dbReference type="Gene3D" id="3.40.50.140">
    <property type="match status" value="1"/>
</dbReference>
<dbReference type="PROSITE" id="PS50880">
    <property type="entry name" value="TOPRIM"/>
    <property type="match status" value="1"/>
</dbReference>
<dbReference type="Gene3D" id="2.70.20.10">
    <property type="entry name" value="Topoisomerase I, domain 3"/>
    <property type="match status" value="1"/>
</dbReference>
<dbReference type="InterPro" id="IPR003601">
    <property type="entry name" value="Topo_IA_2"/>
</dbReference>
<proteinExistence type="predicted"/>
<dbReference type="GO" id="GO:0003917">
    <property type="term" value="F:DNA topoisomerase type I (single strand cut, ATP-independent) activity"/>
    <property type="evidence" value="ECO:0007669"/>
    <property type="project" value="InterPro"/>
</dbReference>
<dbReference type="InterPro" id="IPR023405">
    <property type="entry name" value="Topo_IA_core_domain"/>
</dbReference>
<dbReference type="GO" id="GO:0006265">
    <property type="term" value="P:DNA topological change"/>
    <property type="evidence" value="ECO:0007669"/>
    <property type="project" value="InterPro"/>
</dbReference>
<reference evidence="4" key="1">
    <citation type="journal article" date="2014" name="Front. Microbiol.">
        <title>High frequency of phylogenetically diverse reductive dehalogenase-homologous genes in deep subseafloor sedimentary metagenomes.</title>
        <authorList>
            <person name="Kawai M."/>
            <person name="Futagami T."/>
            <person name="Toyoda A."/>
            <person name="Takaki Y."/>
            <person name="Nishi S."/>
            <person name="Hori S."/>
            <person name="Arai W."/>
            <person name="Tsubouchi T."/>
            <person name="Morono Y."/>
            <person name="Uchiyama I."/>
            <person name="Ito T."/>
            <person name="Fujiyama A."/>
            <person name="Inagaki F."/>
            <person name="Takami H."/>
        </authorList>
    </citation>
    <scope>NUCLEOTIDE SEQUENCE</scope>
    <source>
        <strain evidence="4">Expedition CK06-06</strain>
    </source>
</reference>
<evidence type="ECO:0000313" key="4">
    <source>
        <dbReference type="EMBL" id="GAI43331.1"/>
    </source>
</evidence>
<dbReference type="Pfam" id="PF01751">
    <property type="entry name" value="Toprim"/>
    <property type="match status" value="1"/>
</dbReference>
<accession>X1PLC0</accession>
<dbReference type="InterPro" id="IPR034149">
    <property type="entry name" value="TOPRIM_TopoI"/>
</dbReference>
<dbReference type="SMART" id="SM00493">
    <property type="entry name" value="TOPRIM"/>
    <property type="match status" value="1"/>
</dbReference>
<dbReference type="InterPro" id="IPR013824">
    <property type="entry name" value="Topo_IA_cen_sub1"/>
</dbReference>
<dbReference type="AlphaFoldDB" id="X1PLC0"/>
<feature type="domain" description="Toprim" evidence="2">
    <location>
        <begin position="3"/>
        <end position="113"/>
    </location>
</feature>
<organism evidence="4">
    <name type="scientific">marine sediment metagenome</name>
    <dbReference type="NCBI Taxonomy" id="412755"/>
    <lineage>
        <taxon>unclassified sequences</taxon>
        <taxon>metagenomes</taxon>
        <taxon>ecological metagenomes</taxon>
    </lineage>
</organism>
<protein>
    <submittedName>
        <fullName evidence="4">Uncharacterized protein</fullName>
    </submittedName>
</protein>
<evidence type="ECO:0000259" key="2">
    <source>
        <dbReference type="PROSITE" id="PS50880"/>
    </source>
</evidence>
<dbReference type="PANTHER" id="PTHR42785:SF1">
    <property type="entry name" value="DNA TOPOISOMERASE"/>
    <property type="match status" value="1"/>
</dbReference>
<dbReference type="PROSITE" id="PS52039">
    <property type="entry name" value="TOPO_IA_2"/>
    <property type="match status" value="1"/>
</dbReference>
<dbReference type="InterPro" id="IPR013497">
    <property type="entry name" value="Topo_IA_cen"/>
</dbReference>
<evidence type="ECO:0000256" key="1">
    <source>
        <dbReference type="ARBA" id="ARBA00023235"/>
    </source>
</evidence>
<dbReference type="Gene3D" id="1.10.460.10">
    <property type="entry name" value="Topoisomerase I, domain 2"/>
    <property type="match status" value="1"/>
</dbReference>
<dbReference type="EMBL" id="BARV01033261">
    <property type="protein sequence ID" value="GAI43331.1"/>
    <property type="molecule type" value="Genomic_DNA"/>
</dbReference>
<keyword evidence="1" id="KW-0413">Isomerase</keyword>
<dbReference type="InterPro" id="IPR006171">
    <property type="entry name" value="TOPRIM_dom"/>
</dbReference>
<feature type="non-terminal residue" evidence="4">
    <location>
        <position position="210"/>
    </location>
</feature>
<dbReference type="Pfam" id="PF01131">
    <property type="entry name" value="Topoisom_bac"/>
    <property type="match status" value="1"/>
</dbReference>